<dbReference type="InterPro" id="IPR003439">
    <property type="entry name" value="ABC_transporter-like_ATP-bd"/>
</dbReference>
<dbReference type="InterPro" id="IPR003593">
    <property type="entry name" value="AAA+_ATPase"/>
</dbReference>
<dbReference type="STRING" id="721133.SAMN05216176_107202"/>
<dbReference type="CDD" id="cd03257">
    <property type="entry name" value="ABC_NikE_OppD_transporters"/>
    <property type="match status" value="1"/>
</dbReference>
<name>K2P489_9HYPH</name>
<proteinExistence type="inferred from homology"/>
<dbReference type="GO" id="GO:0005524">
    <property type="term" value="F:ATP binding"/>
    <property type="evidence" value="ECO:0007669"/>
    <property type="project" value="UniProtKB-KW"/>
</dbReference>
<dbReference type="PATRIC" id="fig|1231190.3.peg.2394"/>
<evidence type="ECO:0000313" key="8">
    <source>
        <dbReference type="Proteomes" id="UP000007374"/>
    </source>
</evidence>
<dbReference type="GO" id="GO:0015833">
    <property type="term" value="P:peptide transport"/>
    <property type="evidence" value="ECO:0007669"/>
    <property type="project" value="InterPro"/>
</dbReference>
<dbReference type="PANTHER" id="PTHR43776:SF7">
    <property type="entry name" value="D,D-DIPEPTIDE TRANSPORT ATP-BINDING PROTEIN DDPF-RELATED"/>
    <property type="match status" value="1"/>
</dbReference>
<gene>
    <name evidence="7" type="ORF">NA8A_11500</name>
</gene>
<dbReference type="InterPro" id="IPR013563">
    <property type="entry name" value="Oligopep_ABC_C"/>
</dbReference>
<dbReference type="EMBL" id="AMSI01000007">
    <property type="protein sequence ID" value="EKF42171.1"/>
    <property type="molecule type" value="Genomic_DNA"/>
</dbReference>
<protein>
    <submittedName>
        <fullName evidence="7">Oligopeptide/dipeptide ABC transporter ATPase</fullName>
    </submittedName>
</protein>
<dbReference type="Proteomes" id="UP000007374">
    <property type="component" value="Unassembled WGS sequence"/>
</dbReference>
<dbReference type="GO" id="GO:0016887">
    <property type="term" value="F:ATP hydrolysis activity"/>
    <property type="evidence" value="ECO:0007669"/>
    <property type="project" value="InterPro"/>
</dbReference>
<evidence type="ECO:0000256" key="4">
    <source>
        <dbReference type="ARBA" id="ARBA00022741"/>
    </source>
</evidence>
<dbReference type="GO" id="GO:0055085">
    <property type="term" value="P:transmembrane transport"/>
    <property type="evidence" value="ECO:0007669"/>
    <property type="project" value="UniProtKB-ARBA"/>
</dbReference>
<evidence type="ECO:0000259" key="6">
    <source>
        <dbReference type="PROSITE" id="PS50893"/>
    </source>
</evidence>
<dbReference type="PROSITE" id="PS00211">
    <property type="entry name" value="ABC_TRANSPORTER_1"/>
    <property type="match status" value="1"/>
</dbReference>
<evidence type="ECO:0000313" key="7">
    <source>
        <dbReference type="EMBL" id="EKF42171.1"/>
    </source>
</evidence>
<dbReference type="SUPFAM" id="SSF52540">
    <property type="entry name" value="P-loop containing nucleoside triphosphate hydrolases"/>
    <property type="match status" value="1"/>
</dbReference>
<dbReference type="PANTHER" id="PTHR43776">
    <property type="entry name" value="TRANSPORT ATP-BINDING PROTEIN"/>
    <property type="match status" value="1"/>
</dbReference>
<organism evidence="7 8">
    <name type="scientific">Nitratireductor indicus C115</name>
    <dbReference type="NCBI Taxonomy" id="1231190"/>
    <lineage>
        <taxon>Bacteria</taxon>
        <taxon>Pseudomonadati</taxon>
        <taxon>Pseudomonadota</taxon>
        <taxon>Alphaproteobacteria</taxon>
        <taxon>Hyphomicrobiales</taxon>
        <taxon>Phyllobacteriaceae</taxon>
        <taxon>Nitratireductor</taxon>
    </lineage>
</organism>
<comment type="caution">
    <text evidence="7">The sequence shown here is derived from an EMBL/GenBank/DDBJ whole genome shotgun (WGS) entry which is preliminary data.</text>
</comment>
<dbReference type="GO" id="GO:0005886">
    <property type="term" value="C:plasma membrane"/>
    <property type="evidence" value="ECO:0007669"/>
    <property type="project" value="UniProtKB-SubCell"/>
</dbReference>
<evidence type="ECO:0000256" key="3">
    <source>
        <dbReference type="ARBA" id="ARBA00022448"/>
    </source>
</evidence>
<dbReference type="RefSeq" id="WP_009450460.1">
    <property type="nucleotide sequence ID" value="NZ_AMSI01000007.1"/>
</dbReference>
<dbReference type="InterPro" id="IPR050319">
    <property type="entry name" value="ABC_transp_ATP-bind"/>
</dbReference>
<dbReference type="Pfam" id="PF08352">
    <property type="entry name" value="oligo_HPY"/>
    <property type="match status" value="1"/>
</dbReference>
<dbReference type="NCBIfam" id="TIGR01727">
    <property type="entry name" value="oligo_HPY"/>
    <property type="match status" value="1"/>
</dbReference>
<keyword evidence="8" id="KW-1185">Reference proteome</keyword>
<comment type="subcellular location">
    <subcellularLocation>
        <location evidence="1">Cell inner membrane</location>
        <topology evidence="1">Peripheral membrane protein</topology>
    </subcellularLocation>
</comment>
<evidence type="ECO:0000256" key="2">
    <source>
        <dbReference type="ARBA" id="ARBA00005417"/>
    </source>
</evidence>
<dbReference type="eggNOG" id="COG4608">
    <property type="taxonomic scope" value="Bacteria"/>
</dbReference>
<feature type="domain" description="ABC transporter" evidence="6">
    <location>
        <begin position="20"/>
        <end position="270"/>
    </location>
</feature>
<dbReference type="Gene3D" id="3.40.50.300">
    <property type="entry name" value="P-loop containing nucleotide triphosphate hydrolases"/>
    <property type="match status" value="1"/>
</dbReference>
<dbReference type="Pfam" id="PF00005">
    <property type="entry name" value="ABC_tran"/>
    <property type="match status" value="1"/>
</dbReference>
<dbReference type="FunFam" id="3.40.50.300:FF:000016">
    <property type="entry name" value="Oligopeptide ABC transporter ATP-binding component"/>
    <property type="match status" value="1"/>
</dbReference>
<sequence>MTTHALLKPSDSSKPAQPLVQARAVSKYFDLGGGFLSGSKPLLRAVEGVDLDIAAGEVLGVVGESGSGKSTLGRLMLRLLEASRGSVSFDGKELGTLAPSEMRRFRRHMQMVFQDPFASLNARMTIGEALIEPIALHRGLKGRQAEEEAAALLERVGLSADHLKRYPRMFSGGQRQRIAIARALASAPRFIVADEPVSALDVSVQAEVINLLQRLQEQLGLTLMFISHDLSVVEVITDRVMVLYLGRVMELAPTESLYSHPAHPYTAALLQAAPGVVTARKHVLKGEIPSPANPPSGCVFRTRCPFAIDDCAQTVPTLREIAPNHLKACIRDDLQL</sequence>
<evidence type="ECO:0000256" key="1">
    <source>
        <dbReference type="ARBA" id="ARBA00004417"/>
    </source>
</evidence>
<evidence type="ECO:0000256" key="5">
    <source>
        <dbReference type="ARBA" id="ARBA00022840"/>
    </source>
</evidence>
<reference evidence="7 8" key="1">
    <citation type="journal article" date="2012" name="J. Bacteriol.">
        <title>Genome Sequence of Nitratireductor indicus Type Strain C115.</title>
        <authorList>
            <person name="Lai Q."/>
            <person name="Li G."/>
            <person name="Yu Z."/>
            <person name="Shao Z."/>
        </authorList>
    </citation>
    <scope>NUCLEOTIDE SEQUENCE [LARGE SCALE GENOMIC DNA]</scope>
    <source>
        <strain evidence="7 8">C115</strain>
    </source>
</reference>
<keyword evidence="3" id="KW-0813">Transport</keyword>
<keyword evidence="4" id="KW-0547">Nucleotide-binding</keyword>
<dbReference type="InterPro" id="IPR017871">
    <property type="entry name" value="ABC_transporter-like_CS"/>
</dbReference>
<dbReference type="AlphaFoldDB" id="K2P489"/>
<dbReference type="PROSITE" id="PS50893">
    <property type="entry name" value="ABC_TRANSPORTER_2"/>
    <property type="match status" value="1"/>
</dbReference>
<dbReference type="SMART" id="SM00382">
    <property type="entry name" value="AAA"/>
    <property type="match status" value="1"/>
</dbReference>
<dbReference type="InterPro" id="IPR027417">
    <property type="entry name" value="P-loop_NTPase"/>
</dbReference>
<accession>K2P489</accession>
<keyword evidence="5" id="KW-0067">ATP-binding</keyword>
<comment type="similarity">
    <text evidence="2">Belongs to the ABC transporter superfamily.</text>
</comment>